<protein>
    <submittedName>
        <fullName evidence="2">Hook-length control protein FliK</fullName>
    </submittedName>
</protein>
<dbReference type="Proteomes" id="UP000243207">
    <property type="component" value="Chromosome I"/>
</dbReference>
<evidence type="ECO:0000313" key="3">
    <source>
        <dbReference type="Proteomes" id="UP000243207"/>
    </source>
</evidence>
<dbReference type="RefSeq" id="WP_093391798.1">
    <property type="nucleotide sequence ID" value="NZ_LT629736.1"/>
</dbReference>
<dbReference type="EMBL" id="LT629736">
    <property type="protein sequence ID" value="SDR96555.1"/>
    <property type="molecule type" value="Genomic_DNA"/>
</dbReference>
<dbReference type="AlphaFoldDB" id="A0A1H1NCT7"/>
<evidence type="ECO:0000259" key="1">
    <source>
        <dbReference type="Pfam" id="PF02120"/>
    </source>
</evidence>
<sequence length="551" mass="58520">MTSDFRLPPAASTPGSASSARPADAAALALQLLRPIDAAVLAPGQSAPAEVVRSTAQAGQFELLLRIARGNGLPPADVAVTSRQPVAEGTQLVVQAVNQTRLLAVLAAGATVASAEASLLTRLDPSRFPPDAQLQARILTQQPLLQQGVTQYAVVARIIEGPSTGALLSLQSVRPLEPGSVLTAQVTERGELRVPAVVEQQRQLAVTLGLRDSFQRQASPEALMALLDRLASPGPGQAPQSLQPIIRQVLMHVASVAQLSSEAGVQQAVKQSGLFLENNLAMLTEALKARPAGSSPGSMGDATQTGSAALPLNKILPLLATLATPPGVEPLPGADMKATLITLLMVLQQQLPPDSLKALGLPTGPWQQQATAKPGLFPLPSRALQALGEASDLGSLLRLTAALLSRIQHQQFQSLGQSQTFADGSSQTVWQMDLPLRDGQQFSHVQARIQRDDPAPTRKQPEPTPKWEVRLAFNLGPLGALQSIARLYKGRVSSEFWTDRSDTLSLLDREVGELRDRLLAKGLEVGEISCHQGTPPEPRQAVQRRWVDEVT</sequence>
<evidence type="ECO:0000313" key="2">
    <source>
        <dbReference type="EMBL" id="SDR96555.1"/>
    </source>
</evidence>
<dbReference type="STRING" id="487184.SAMN05216421_0652"/>
<dbReference type="InterPro" id="IPR021136">
    <property type="entry name" value="Flagellar_hook_control-like_C"/>
</dbReference>
<accession>A0A1H1NCT7</accession>
<proteinExistence type="predicted"/>
<reference evidence="3" key="1">
    <citation type="submission" date="2016-10" db="EMBL/GenBank/DDBJ databases">
        <authorList>
            <person name="Varghese N."/>
            <person name="Submissions S."/>
        </authorList>
    </citation>
    <scope>NUCLEOTIDE SEQUENCE [LARGE SCALE GENOMIC DNA]</scope>
    <source>
        <strain evidence="3">NRRL B-51270</strain>
    </source>
</reference>
<keyword evidence="3" id="KW-1185">Reference proteome</keyword>
<dbReference type="OrthoDB" id="6113047at2"/>
<feature type="domain" description="Flagellar hook-length control protein-like C-terminal" evidence="1">
    <location>
        <begin position="459"/>
        <end position="537"/>
    </location>
</feature>
<organism evidence="2 3">
    <name type="scientific">Halopseudomonas xinjiangensis</name>
    <dbReference type="NCBI Taxonomy" id="487184"/>
    <lineage>
        <taxon>Bacteria</taxon>
        <taxon>Pseudomonadati</taxon>
        <taxon>Pseudomonadota</taxon>
        <taxon>Gammaproteobacteria</taxon>
        <taxon>Pseudomonadales</taxon>
        <taxon>Pseudomonadaceae</taxon>
        <taxon>Halopseudomonas</taxon>
    </lineage>
</organism>
<name>A0A1H1NCT7_9GAMM</name>
<gene>
    <name evidence="2" type="ORF">SAMN05216421_0652</name>
</gene>
<dbReference type="Pfam" id="PF02120">
    <property type="entry name" value="Flg_hook"/>
    <property type="match status" value="1"/>
</dbReference>